<keyword evidence="3" id="KW-1185">Reference proteome</keyword>
<evidence type="ECO:0000313" key="3">
    <source>
        <dbReference type="Proteomes" id="UP000267535"/>
    </source>
</evidence>
<dbReference type="InterPro" id="IPR029058">
    <property type="entry name" value="AB_hydrolase_fold"/>
</dbReference>
<sequence>MTTEYGFFDSAFSAADAVAGSIEQGQLVAGKAGLFWVEFRPEDKGRTVLCLRDWQGELQDLTPEPFTVRSRVYEYGGKSWCLLGCLSGQASQYQFAFVNGADQQIWLQSIGSRESPQPQLQPVQLTHERECRYGDLIYDPQRQRIIAVQEKATADPTQPDHSLVAIALQSGVITCLSEGQDFYASPCLNNSGNQLAWISWNHPHMPWVNTRLSLANLSNDGSVINEDQVAGAGHLTELMTESLQQPRFLPDGSLSAISDNNGWWNLYRYLKEGGGVDSRLRFPSDESGVEGVWPAQAEFGIAQWQLGVSTWDWMNQRTAEGHEALWLVASFLEQGKGYLGIRLIDSDLESEESVTLLAPEFSLFRHICCYKGKIYCIANSESRTPAILEITPGFETAAQVRVLSGNKEISGLEKVSLPRTICYPVAADEVAHGFLYLPQLIAGSDTKPPLLVFTHGGPTGTTYPVFNPKIQFWTERGFAVVDLNYRGSAGYGRDYRHRLAGQWGVSDVEDAVAAADYLVKNGATDSHNLFIRGGSAGGYTTLCSLAFSDRFRGGASYYGVSDPMTLTRDTHKFESHYLDWLIGDPDTDASLYQRRSPLLAADQINCPMIFFQGGQDKVVVPDQTERMVAALQQNAIEVEYHLYPDEQHGFRSSENQVDSLDAELAFYRSLLRS</sequence>
<dbReference type="Proteomes" id="UP000267535">
    <property type="component" value="Unassembled WGS sequence"/>
</dbReference>
<proteinExistence type="predicted"/>
<evidence type="ECO:0000259" key="1">
    <source>
        <dbReference type="Pfam" id="PF00326"/>
    </source>
</evidence>
<dbReference type="GO" id="GO:0006508">
    <property type="term" value="P:proteolysis"/>
    <property type="evidence" value="ECO:0007669"/>
    <property type="project" value="InterPro"/>
</dbReference>
<accession>A0A3P1STJ7</accession>
<dbReference type="InterPro" id="IPR050585">
    <property type="entry name" value="Xaa-Pro_dipeptidyl-ppase/CocE"/>
</dbReference>
<dbReference type="Gene3D" id="3.40.50.1820">
    <property type="entry name" value="alpha/beta hydrolase"/>
    <property type="match status" value="1"/>
</dbReference>
<dbReference type="GO" id="GO:0008236">
    <property type="term" value="F:serine-type peptidase activity"/>
    <property type="evidence" value="ECO:0007669"/>
    <property type="project" value="InterPro"/>
</dbReference>
<dbReference type="RefSeq" id="WP_124925115.1">
    <property type="nucleotide sequence ID" value="NZ_BMOH01000003.1"/>
</dbReference>
<dbReference type="AlphaFoldDB" id="A0A3P1STJ7"/>
<dbReference type="SUPFAM" id="SSF53474">
    <property type="entry name" value="alpha/beta-Hydrolases"/>
    <property type="match status" value="1"/>
</dbReference>
<protein>
    <submittedName>
        <fullName evidence="2">S9 family peptidase</fullName>
    </submittedName>
</protein>
<dbReference type="InterPro" id="IPR001375">
    <property type="entry name" value="Peptidase_S9_cat"/>
</dbReference>
<dbReference type="PANTHER" id="PTHR43056:SF5">
    <property type="entry name" value="PEPTIDASE S9 PROLYL OLIGOPEPTIDASE CATALYTIC DOMAIN-CONTAINING PROTEIN"/>
    <property type="match status" value="1"/>
</dbReference>
<name>A0A3P1STJ7_9GAMM</name>
<comment type="caution">
    <text evidence="2">The sequence shown here is derived from an EMBL/GenBank/DDBJ whole genome shotgun (WGS) entry which is preliminary data.</text>
</comment>
<dbReference type="PANTHER" id="PTHR43056">
    <property type="entry name" value="PEPTIDASE S9 PROLYL OLIGOPEPTIDASE"/>
    <property type="match status" value="1"/>
</dbReference>
<dbReference type="SUPFAM" id="SSF82171">
    <property type="entry name" value="DPP6 N-terminal domain-like"/>
    <property type="match status" value="1"/>
</dbReference>
<reference evidence="2 3" key="1">
    <citation type="submission" date="2018-11" db="EMBL/GenBank/DDBJ databases">
        <title>The draft genome sequence of Amphritea balenae JAMM 1525T.</title>
        <authorList>
            <person name="Fang Z."/>
            <person name="Zhang Y."/>
            <person name="Han X."/>
        </authorList>
    </citation>
    <scope>NUCLEOTIDE SEQUENCE [LARGE SCALE GENOMIC DNA]</scope>
    <source>
        <strain evidence="2 3">JAMM 1525</strain>
    </source>
</reference>
<dbReference type="EMBL" id="RQXV01000002">
    <property type="protein sequence ID" value="RRD00534.1"/>
    <property type="molecule type" value="Genomic_DNA"/>
</dbReference>
<feature type="domain" description="Peptidase S9 prolyl oligopeptidase catalytic" evidence="1">
    <location>
        <begin position="466"/>
        <end position="671"/>
    </location>
</feature>
<dbReference type="OrthoDB" id="4269629at2"/>
<evidence type="ECO:0000313" key="2">
    <source>
        <dbReference type="EMBL" id="RRD00534.1"/>
    </source>
</evidence>
<dbReference type="Pfam" id="PF00326">
    <property type="entry name" value="Peptidase_S9"/>
    <property type="match status" value="1"/>
</dbReference>
<organism evidence="2 3">
    <name type="scientific">Amphritea balenae</name>
    <dbReference type="NCBI Taxonomy" id="452629"/>
    <lineage>
        <taxon>Bacteria</taxon>
        <taxon>Pseudomonadati</taxon>
        <taxon>Pseudomonadota</taxon>
        <taxon>Gammaproteobacteria</taxon>
        <taxon>Oceanospirillales</taxon>
        <taxon>Oceanospirillaceae</taxon>
        <taxon>Amphritea</taxon>
    </lineage>
</organism>
<gene>
    <name evidence="2" type="ORF">EHS89_05440</name>
</gene>